<dbReference type="Proteomes" id="UP000283210">
    <property type="component" value="Chromosome 3"/>
</dbReference>
<accession>A0A3S2MFG7</accession>
<keyword evidence="3" id="KW-1185">Reference proteome</keyword>
<name>A0A3S2MFG7_ORYJA</name>
<reference evidence="2 3" key="1">
    <citation type="submission" date="2018-11" db="EMBL/GenBank/DDBJ databases">
        <authorList>
            <person name="Lopez-Roques C."/>
            <person name="Donnadieu C."/>
            <person name="Bouchez O."/>
            <person name="Klopp C."/>
            <person name="Cabau C."/>
            <person name="Zahm M."/>
        </authorList>
    </citation>
    <scope>NUCLEOTIDE SEQUENCE [LARGE SCALE GENOMIC DNA]</scope>
    <source>
        <strain evidence="2">RS831</strain>
        <tissue evidence="2">Whole body</tissue>
    </source>
</reference>
<sequence length="141" mass="15443">MELSISAEQEREQAPPPWSRAEEPSDAGRSPSLSINSGISFPSSGSHFILHFYSFSDEPQPQSEITPLIEASLSVKTVPCVIGQHTLWRWHCPGLGAKLSLLLALWSSSGKLSWDLSCAAGWHEALCLSENSPQRKHSLYG</sequence>
<feature type="region of interest" description="Disordered" evidence="1">
    <location>
        <begin position="1"/>
        <end position="38"/>
    </location>
</feature>
<reference evidence="2 3" key="2">
    <citation type="submission" date="2019-01" db="EMBL/GenBank/DDBJ databases">
        <title>A chromosome length genome reference of the Java medaka (oryzias javanicus).</title>
        <authorList>
            <person name="Herpin A."/>
            <person name="Takehana Y."/>
            <person name="Naruse K."/>
            <person name="Ansai S."/>
            <person name="Kawaguchi M."/>
        </authorList>
    </citation>
    <scope>NUCLEOTIDE SEQUENCE [LARGE SCALE GENOMIC DNA]</scope>
    <source>
        <strain evidence="2">RS831</strain>
        <tissue evidence="2">Whole body</tissue>
    </source>
</reference>
<dbReference type="OrthoDB" id="10538419at2759"/>
<organism evidence="2 3">
    <name type="scientific">Oryzias javanicus</name>
    <name type="common">Javanese ricefish</name>
    <name type="synonym">Aplocheilus javanicus</name>
    <dbReference type="NCBI Taxonomy" id="123683"/>
    <lineage>
        <taxon>Eukaryota</taxon>
        <taxon>Metazoa</taxon>
        <taxon>Chordata</taxon>
        <taxon>Craniata</taxon>
        <taxon>Vertebrata</taxon>
        <taxon>Euteleostomi</taxon>
        <taxon>Actinopterygii</taxon>
        <taxon>Neopterygii</taxon>
        <taxon>Teleostei</taxon>
        <taxon>Neoteleostei</taxon>
        <taxon>Acanthomorphata</taxon>
        <taxon>Ovalentaria</taxon>
        <taxon>Atherinomorphae</taxon>
        <taxon>Beloniformes</taxon>
        <taxon>Adrianichthyidae</taxon>
        <taxon>Oryziinae</taxon>
        <taxon>Oryzias</taxon>
    </lineage>
</organism>
<protein>
    <submittedName>
        <fullName evidence="2">Uncharacterized protein</fullName>
    </submittedName>
</protein>
<evidence type="ECO:0000313" key="3">
    <source>
        <dbReference type="Proteomes" id="UP000283210"/>
    </source>
</evidence>
<evidence type="ECO:0000313" key="2">
    <source>
        <dbReference type="EMBL" id="RVE74680.1"/>
    </source>
</evidence>
<gene>
    <name evidence="2" type="ORF">OJAV_G00025260</name>
</gene>
<dbReference type="EMBL" id="CM012439">
    <property type="protein sequence ID" value="RVE74680.1"/>
    <property type="molecule type" value="Genomic_DNA"/>
</dbReference>
<evidence type="ECO:0000256" key="1">
    <source>
        <dbReference type="SAM" id="MobiDB-lite"/>
    </source>
</evidence>
<proteinExistence type="predicted"/>
<dbReference type="AlphaFoldDB" id="A0A3S2MFG7"/>